<dbReference type="Proteomes" id="UP000242188">
    <property type="component" value="Unassembled WGS sequence"/>
</dbReference>
<dbReference type="STRING" id="6573.A0A210PPV5"/>
<dbReference type="PROSITE" id="PS50088">
    <property type="entry name" value="ANK_REPEAT"/>
    <property type="match status" value="5"/>
</dbReference>
<evidence type="ECO:0000256" key="3">
    <source>
        <dbReference type="PROSITE-ProRule" id="PRU00023"/>
    </source>
</evidence>
<dbReference type="InterPro" id="IPR001496">
    <property type="entry name" value="SOCS_box"/>
</dbReference>
<dbReference type="PROSITE" id="PS50297">
    <property type="entry name" value="ANK_REP_REGION"/>
    <property type="match status" value="3"/>
</dbReference>
<dbReference type="Gene3D" id="1.10.750.20">
    <property type="entry name" value="SOCS box"/>
    <property type="match status" value="1"/>
</dbReference>
<dbReference type="SUPFAM" id="SSF48403">
    <property type="entry name" value="Ankyrin repeat"/>
    <property type="match status" value="1"/>
</dbReference>
<evidence type="ECO:0000256" key="1">
    <source>
        <dbReference type="ARBA" id="ARBA00022737"/>
    </source>
</evidence>
<dbReference type="PRINTS" id="PR01415">
    <property type="entry name" value="ANKYRIN"/>
</dbReference>
<feature type="repeat" description="ANK" evidence="3">
    <location>
        <begin position="222"/>
        <end position="256"/>
    </location>
</feature>
<dbReference type="GO" id="GO:0004842">
    <property type="term" value="F:ubiquitin-protein transferase activity"/>
    <property type="evidence" value="ECO:0007669"/>
    <property type="project" value="TreeGrafter"/>
</dbReference>
<dbReference type="Pfam" id="PF07525">
    <property type="entry name" value="SOCS_box"/>
    <property type="match status" value="1"/>
</dbReference>
<organism evidence="5 6">
    <name type="scientific">Mizuhopecten yessoensis</name>
    <name type="common">Japanese scallop</name>
    <name type="synonym">Patinopecten yessoensis</name>
    <dbReference type="NCBI Taxonomy" id="6573"/>
    <lineage>
        <taxon>Eukaryota</taxon>
        <taxon>Metazoa</taxon>
        <taxon>Spiralia</taxon>
        <taxon>Lophotrochozoa</taxon>
        <taxon>Mollusca</taxon>
        <taxon>Bivalvia</taxon>
        <taxon>Autobranchia</taxon>
        <taxon>Pteriomorphia</taxon>
        <taxon>Pectinida</taxon>
        <taxon>Pectinoidea</taxon>
        <taxon>Pectinidae</taxon>
        <taxon>Mizuhopecten</taxon>
    </lineage>
</organism>
<keyword evidence="1" id="KW-0677">Repeat</keyword>
<dbReference type="SMART" id="SM00248">
    <property type="entry name" value="ANK"/>
    <property type="match status" value="6"/>
</dbReference>
<proteinExistence type="predicted"/>
<name>A0A210PPV5_MIZYE</name>
<evidence type="ECO:0000256" key="2">
    <source>
        <dbReference type="ARBA" id="ARBA00023043"/>
    </source>
</evidence>
<dbReference type="GO" id="GO:0035556">
    <property type="term" value="P:intracellular signal transduction"/>
    <property type="evidence" value="ECO:0007669"/>
    <property type="project" value="InterPro"/>
</dbReference>
<dbReference type="AlphaFoldDB" id="A0A210PPV5"/>
<dbReference type="InterPro" id="IPR036036">
    <property type="entry name" value="SOCS_box-like_dom_sf"/>
</dbReference>
<dbReference type="Pfam" id="PF12796">
    <property type="entry name" value="Ank_2"/>
    <property type="match status" value="3"/>
</dbReference>
<dbReference type="InterPro" id="IPR002110">
    <property type="entry name" value="Ankyrin_rpt"/>
</dbReference>
<feature type="repeat" description="ANK" evidence="3">
    <location>
        <begin position="107"/>
        <end position="139"/>
    </location>
</feature>
<evidence type="ECO:0000313" key="6">
    <source>
        <dbReference type="Proteomes" id="UP000242188"/>
    </source>
</evidence>
<feature type="repeat" description="ANK" evidence="3">
    <location>
        <begin position="189"/>
        <end position="221"/>
    </location>
</feature>
<dbReference type="SUPFAM" id="SSF158235">
    <property type="entry name" value="SOCS box-like"/>
    <property type="match status" value="1"/>
</dbReference>
<dbReference type="EMBL" id="NEDP02005565">
    <property type="protein sequence ID" value="OWF38484.1"/>
    <property type="molecule type" value="Genomic_DNA"/>
</dbReference>
<comment type="caution">
    <text evidence="5">The sequence shown here is derived from an EMBL/GenBank/DDBJ whole genome shotgun (WGS) entry which is preliminary data.</text>
</comment>
<protein>
    <submittedName>
        <fullName evidence="5">Ankyrin repeat protein L93</fullName>
    </submittedName>
</protein>
<dbReference type="OrthoDB" id="366390at2759"/>
<evidence type="ECO:0000259" key="4">
    <source>
        <dbReference type="PROSITE" id="PS50225"/>
    </source>
</evidence>
<dbReference type="PANTHER" id="PTHR24171">
    <property type="entry name" value="ANKYRIN REPEAT DOMAIN-CONTAINING PROTEIN 39-RELATED"/>
    <property type="match status" value="1"/>
</dbReference>
<dbReference type="PANTHER" id="PTHR24171:SF8">
    <property type="entry name" value="BRCA1-ASSOCIATED RING DOMAIN PROTEIN 1"/>
    <property type="match status" value="1"/>
</dbReference>
<dbReference type="InterPro" id="IPR036770">
    <property type="entry name" value="Ankyrin_rpt-contain_sf"/>
</dbReference>
<reference evidence="5 6" key="1">
    <citation type="journal article" date="2017" name="Nat. Ecol. Evol.">
        <title>Scallop genome provides insights into evolution of bilaterian karyotype and development.</title>
        <authorList>
            <person name="Wang S."/>
            <person name="Zhang J."/>
            <person name="Jiao W."/>
            <person name="Li J."/>
            <person name="Xun X."/>
            <person name="Sun Y."/>
            <person name="Guo X."/>
            <person name="Huan P."/>
            <person name="Dong B."/>
            <person name="Zhang L."/>
            <person name="Hu X."/>
            <person name="Sun X."/>
            <person name="Wang J."/>
            <person name="Zhao C."/>
            <person name="Wang Y."/>
            <person name="Wang D."/>
            <person name="Huang X."/>
            <person name="Wang R."/>
            <person name="Lv J."/>
            <person name="Li Y."/>
            <person name="Zhang Z."/>
            <person name="Liu B."/>
            <person name="Lu W."/>
            <person name="Hui Y."/>
            <person name="Liang J."/>
            <person name="Zhou Z."/>
            <person name="Hou R."/>
            <person name="Li X."/>
            <person name="Liu Y."/>
            <person name="Li H."/>
            <person name="Ning X."/>
            <person name="Lin Y."/>
            <person name="Zhao L."/>
            <person name="Xing Q."/>
            <person name="Dou J."/>
            <person name="Li Y."/>
            <person name="Mao J."/>
            <person name="Guo H."/>
            <person name="Dou H."/>
            <person name="Li T."/>
            <person name="Mu C."/>
            <person name="Jiang W."/>
            <person name="Fu Q."/>
            <person name="Fu X."/>
            <person name="Miao Y."/>
            <person name="Liu J."/>
            <person name="Yu Q."/>
            <person name="Li R."/>
            <person name="Liao H."/>
            <person name="Li X."/>
            <person name="Kong Y."/>
            <person name="Jiang Z."/>
            <person name="Chourrout D."/>
            <person name="Li R."/>
            <person name="Bao Z."/>
        </authorList>
    </citation>
    <scope>NUCLEOTIDE SEQUENCE [LARGE SCALE GENOMIC DNA]</scope>
    <source>
        <strain evidence="5 6">PY_sf001</strain>
    </source>
</reference>
<feature type="repeat" description="ANK" evidence="3">
    <location>
        <begin position="27"/>
        <end position="59"/>
    </location>
</feature>
<sequence>MATSGGSGGETGFETLVCPDLMSDDTSNLTPLSLACKQGNVEMVKMLVREGSDIGAPGNDGKTALHYTCEGGDRIIDGNDDEQTDDFLEILQFLLDSGANVDWKDNMGRTPLFTACEADDIAMVSLLVRHNCDVNIQTVDGDCPIRVTCRNAKFWTYRPGSGTHTQSHPSRFPPIQITKVLLQANADISKATLLPTAVQYKDAELVRELLELGMDINMLDDNQCTPLGAACSSVNVPCYIVKLLLEHGADVNKGGGWRKQKPLIFAYVHNSVEKIRWLLSYGASLTPDEMTELVSLSFSKSILENPEVIGPYSKELMSWRLLLAAGFQPSGQSAQLTYKMQQLNICSSYDKISPWIQSMLYPMHSLKEICRICIRNSIPASIDNNVKKLTLPKSLKGFLLFNEFNFANADTQTK</sequence>
<keyword evidence="6" id="KW-1185">Reference proteome</keyword>
<gene>
    <name evidence="5" type="ORF">KP79_PYT12161</name>
</gene>
<keyword evidence="2 3" id="KW-0040">ANK repeat</keyword>
<evidence type="ECO:0000313" key="5">
    <source>
        <dbReference type="EMBL" id="OWF38484.1"/>
    </source>
</evidence>
<dbReference type="GO" id="GO:0031436">
    <property type="term" value="C:BRCA1-BARD1 complex"/>
    <property type="evidence" value="ECO:0007669"/>
    <property type="project" value="TreeGrafter"/>
</dbReference>
<dbReference type="CDD" id="cd03587">
    <property type="entry name" value="SOCS"/>
    <property type="match status" value="1"/>
</dbReference>
<dbReference type="GO" id="GO:0070531">
    <property type="term" value="C:BRCA1-A complex"/>
    <property type="evidence" value="ECO:0007669"/>
    <property type="project" value="TreeGrafter"/>
</dbReference>
<dbReference type="GO" id="GO:0085020">
    <property type="term" value="P:protein K6-linked ubiquitination"/>
    <property type="evidence" value="ECO:0007669"/>
    <property type="project" value="TreeGrafter"/>
</dbReference>
<dbReference type="PROSITE" id="PS50225">
    <property type="entry name" value="SOCS"/>
    <property type="match status" value="1"/>
</dbReference>
<dbReference type="SMART" id="SM00969">
    <property type="entry name" value="SOCS_box"/>
    <property type="match status" value="1"/>
</dbReference>
<feature type="domain" description="SOCS box" evidence="4">
    <location>
        <begin position="364"/>
        <end position="405"/>
    </location>
</feature>
<dbReference type="Gene3D" id="1.25.40.20">
    <property type="entry name" value="Ankyrin repeat-containing domain"/>
    <property type="match status" value="2"/>
</dbReference>
<accession>A0A210PPV5</accession>
<feature type="repeat" description="ANK" evidence="3">
    <location>
        <begin position="60"/>
        <end position="106"/>
    </location>
</feature>